<keyword evidence="2" id="KW-1185">Reference proteome</keyword>
<evidence type="ECO:0000313" key="1">
    <source>
        <dbReference type="EMBL" id="KAI3690244.1"/>
    </source>
</evidence>
<dbReference type="EMBL" id="CM042017">
    <property type="protein sequence ID" value="KAI3690244.1"/>
    <property type="molecule type" value="Genomic_DNA"/>
</dbReference>
<proteinExistence type="predicted"/>
<evidence type="ECO:0000313" key="2">
    <source>
        <dbReference type="Proteomes" id="UP001055811"/>
    </source>
</evidence>
<protein>
    <submittedName>
        <fullName evidence="1">Uncharacterized protein</fullName>
    </submittedName>
</protein>
<sequence>MIDASLLWFVLGITLSPSIGKSADPTTIAVTGGALVLAYFLLPPVFSAISFNFRDLTPAQVLDLVSSQNYTLIDIRSEEDKDNSVLEEVPSKLKSLDISCTSSTQKASHSSFRRCIKFLPDNGCLLGGVSTS</sequence>
<gene>
    <name evidence="1" type="ORF">L2E82_48223</name>
</gene>
<reference evidence="2" key="1">
    <citation type="journal article" date="2022" name="Mol. Ecol. Resour.">
        <title>The genomes of chicory, endive, great burdock and yacon provide insights into Asteraceae palaeo-polyploidization history and plant inulin production.</title>
        <authorList>
            <person name="Fan W."/>
            <person name="Wang S."/>
            <person name="Wang H."/>
            <person name="Wang A."/>
            <person name="Jiang F."/>
            <person name="Liu H."/>
            <person name="Zhao H."/>
            <person name="Xu D."/>
            <person name="Zhang Y."/>
        </authorList>
    </citation>
    <scope>NUCLEOTIDE SEQUENCE [LARGE SCALE GENOMIC DNA]</scope>
    <source>
        <strain evidence="2">cv. Punajuju</strain>
    </source>
</reference>
<comment type="caution">
    <text evidence="1">The sequence shown here is derived from an EMBL/GenBank/DDBJ whole genome shotgun (WGS) entry which is preliminary data.</text>
</comment>
<organism evidence="1 2">
    <name type="scientific">Cichorium intybus</name>
    <name type="common">Chicory</name>
    <dbReference type="NCBI Taxonomy" id="13427"/>
    <lineage>
        <taxon>Eukaryota</taxon>
        <taxon>Viridiplantae</taxon>
        <taxon>Streptophyta</taxon>
        <taxon>Embryophyta</taxon>
        <taxon>Tracheophyta</taxon>
        <taxon>Spermatophyta</taxon>
        <taxon>Magnoliopsida</taxon>
        <taxon>eudicotyledons</taxon>
        <taxon>Gunneridae</taxon>
        <taxon>Pentapetalae</taxon>
        <taxon>asterids</taxon>
        <taxon>campanulids</taxon>
        <taxon>Asterales</taxon>
        <taxon>Asteraceae</taxon>
        <taxon>Cichorioideae</taxon>
        <taxon>Cichorieae</taxon>
        <taxon>Cichoriinae</taxon>
        <taxon>Cichorium</taxon>
    </lineage>
</organism>
<reference evidence="1 2" key="2">
    <citation type="journal article" date="2022" name="Mol. Ecol. Resour.">
        <title>The genomes of chicory, endive, great burdock and yacon provide insights into Asteraceae paleo-polyploidization history and plant inulin production.</title>
        <authorList>
            <person name="Fan W."/>
            <person name="Wang S."/>
            <person name="Wang H."/>
            <person name="Wang A."/>
            <person name="Jiang F."/>
            <person name="Liu H."/>
            <person name="Zhao H."/>
            <person name="Xu D."/>
            <person name="Zhang Y."/>
        </authorList>
    </citation>
    <scope>NUCLEOTIDE SEQUENCE [LARGE SCALE GENOMIC DNA]</scope>
    <source>
        <strain evidence="2">cv. Punajuju</strain>
        <tissue evidence="1">Leaves</tissue>
    </source>
</reference>
<name>A0ACB8YXX1_CICIN</name>
<dbReference type="Proteomes" id="UP001055811">
    <property type="component" value="Linkage Group LG09"/>
</dbReference>
<accession>A0ACB8YXX1</accession>